<proteinExistence type="predicted"/>
<evidence type="ECO:0000313" key="3">
    <source>
        <dbReference type="Proteomes" id="UP000480303"/>
    </source>
</evidence>
<keyword evidence="3" id="KW-1185">Reference proteome</keyword>
<name>A0A6A0BCY0_9LACT</name>
<gene>
    <name evidence="2" type="ORF">Hs30E_10560</name>
</gene>
<sequence>MTHYQVCFTRISGKGSGDGWQAINATPGLPQEAISAFTRFQNGNITPPSFDAEDVGSQLVTELQNDGNFAFYTLIKCNAAADDRGRPIMFAHSYVFPLNEFVQAPQDVLGLEQSNFAFEIAQTASAPQVLTKKIPFSLSEAVESLGLNKDSYAALVQCVYFILDSKAKNSLHIICDCAPDTIRKFMTCIYAALPFEFRKKITYATYELQSGAVKTIIFDRKIKSASNYHLIPQTGENNVISDVVLKRWKKYEFMRFVPNNYKDNANLDDYFKCLEEKLDLFGSAQTTSLDLYKIAYDLISDEQNENMTATPEVLCKRLNELLSAPISHPYIDQQIQYVLGYIVEYKVVLNDVLSEKLCKKLETTRDQDLIECGYLYNSEKISRMTVDEGAKYLFAAYSNRQSESFIQIRNLLDRDSKGREILNQLYTGLIAEQTANDKEHILAFFEETKTLFDRSKIQVSLFKMVCAYLKLLVEKNKDPFMLMSNTNDLLCAVLSDRPEATSKAKAYVKKEYWREFNYADLEIDSQKKYKDVVLQDDRTCQLVFEILCAYQYFTAGDVRQLSEQVNYLFPKKNELFTAEERSLLVKKLLDTCVENRNAIDDTQLDIWLTLAFLLCQEKKNPARFLIENRIRPISKCFERAYPRSEFLKDEQTKERFVEYLTEYVQEKTEYSKVAAEALQVIKEHEKHAKQDIKRQQRKEKREMRESSEKSSLFSGIGGVFKRKNRDDDDDKKNRRR</sequence>
<evidence type="ECO:0000256" key="1">
    <source>
        <dbReference type="SAM" id="MobiDB-lite"/>
    </source>
</evidence>
<protein>
    <submittedName>
        <fullName evidence="2">Uncharacterized protein</fullName>
    </submittedName>
</protein>
<accession>A0A6A0BCY0</accession>
<dbReference type="AlphaFoldDB" id="A0A6A0BCY0"/>
<organism evidence="2 3">
    <name type="scientific">Pseudolactococcus hodotermopsidis</name>
    <dbReference type="NCBI Taxonomy" id="2709157"/>
    <lineage>
        <taxon>Bacteria</taxon>
        <taxon>Bacillati</taxon>
        <taxon>Bacillota</taxon>
        <taxon>Bacilli</taxon>
        <taxon>Lactobacillales</taxon>
        <taxon>Streptococcaceae</taxon>
        <taxon>Pseudolactococcus</taxon>
    </lineage>
</organism>
<dbReference type="EMBL" id="BLLI01000026">
    <property type="protein sequence ID" value="GFH42505.1"/>
    <property type="molecule type" value="Genomic_DNA"/>
</dbReference>
<evidence type="ECO:0000313" key="2">
    <source>
        <dbReference type="EMBL" id="GFH42505.1"/>
    </source>
</evidence>
<reference evidence="2 3" key="1">
    <citation type="submission" date="2020-02" db="EMBL/GenBank/DDBJ databases">
        <title>Draft genome sequence of Lactococcus sp. Hs30E4-3.</title>
        <authorList>
            <person name="Noda S."/>
            <person name="Yuki M."/>
            <person name="Ohkuma M."/>
        </authorList>
    </citation>
    <scope>NUCLEOTIDE SEQUENCE [LARGE SCALE GENOMIC DNA]</scope>
    <source>
        <strain evidence="2 3">Hs30E4-3</strain>
    </source>
</reference>
<feature type="compositionally biased region" description="Basic and acidic residues" evidence="1">
    <location>
        <begin position="684"/>
        <end position="708"/>
    </location>
</feature>
<dbReference type="RefSeq" id="WP_172208599.1">
    <property type="nucleotide sequence ID" value="NZ_BLLI01000026.1"/>
</dbReference>
<feature type="compositionally biased region" description="Basic and acidic residues" evidence="1">
    <location>
        <begin position="724"/>
        <end position="736"/>
    </location>
</feature>
<comment type="caution">
    <text evidence="2">The sequence shown here is derived from an EMBL/GenBank/DDBJ whole genome shotgun (WGS) entry which is preliminary data.</text>
</comment>
<feature type="region of interest" description="Disordered" evidence="1">
    <location>
        <begin position="684"/>
        <end position="736"/>
    </location>
</feature>
<dbReference type="Proteomes" id="UP000480303">
    <property type="component" value="Unassembled WGS sequence"/>
</dbReference>